<feature type="binding site" evidence="3">
    <location>
        <position position="178"/>
    </location>
    <ligand>
        <name>Cu cation</name>
        <dbReference type="ChEBI" id="CHEBI:23378"/>
    </ligand>
</feature>
<dbReference type="InterPro" id="IPR036249">
    <property type="entry name" value="Thioredoxin-like_sf"/>
</dbReference>
<evidence type="ECO:0000313" key="8">
    <source>
        <dbReference type="Proteomes" id="UP000470771"/>
    </source>
</evidence>
<dbReference type="CDD" id="cd02968">
    <property type="entry name" value="SCO"/>
    <property type="match status" value="1"/>
</dbReference>
<evidence type="ECO:0000259" key="6">
    <source>
        <dbReference type="PROSITE" id="PS51352"/>
    </source>
</evidence>
<dbReference type="Proteomes" id="UP000470771">
    <property type="component" value="Unassembled WGS sequence"/>
</dbReference>
<protein>
    <submittedName>
        <fullName evidence="7">SCO family protein</fullName>
    </submittedName>
</protein>
<feature type="transmembrane region" description="Helical" evidence="5">
    <location>
        <begin position="6"/>
        <end position="25"/>
    </location>
</feature>
<feature type="disulfide bond" description="Redox-active" evidence="4">
    <location>
        <begin position="89"/>
        <end position="93"/>
    </location>
</feature>
<evidence type="ECO:0000256" key="5">
    <source>
        <dbReference type="SAM" id="Phobius"/>
    </source>
</evidence>
<dbReference type="SUPFAM" id="SSF52833">
    <property type="entry name" value="Thioredoxin-like"/>
    <property type="match status" value="1"/>
</dbReference>
<dbReference type="PROSITE" id="PS51352">
    <property type="entry name" value="THIOREDOXIN_2"/>
    <property type="match status" value="1"/>
</dbReference>
<feature type="binding site" evidence="3">
    <location>
        <position position="89"/>
    </location>
    <ligand>
        <name>Cu cation</name>
        <dbReference type="ChEBI" id="CHEBI:23378"/>
    </ligand>
</feature>
<dbReference type="AlphaFoldDB" id="A0A6N9NLV2"/>
<comment type="caution">
    <text evidence="7">The sequence shown here is derived from an EMBL/GenBank/DDBJ whole genome shotgun (WGS) entry which is preliminary data.</text>
</comment>
<dbReference type="InterPro" id="IPR013766">
    <property type="entry name" value="Thioredoxin_domain"/>
</dbReference>
<keyword evidence="3" id="KW-0479">Metal-binding</keyword>
<proteinExistence type="inferred from homology"/>
<evidence type="ECO:0000256" key="1">
    <source>
        <dbReference type="ARBA" id="ARBA00010996"/>
    </source>
</evidence>
<dbReference type="InterPro" id="IPR003782">
    <property type="entry name" value="SCO1/SenC"/>
</dbReference>
<keyword evidence="2 3" id="KW-0186">Copper</keyword>
<reference evidence="7 8" key="1">
    <citation type="submission" date="2019-12" db="EMBL/GenBank/DDBJ databases">
        <authorList>
            <person name="Zhao J."/>
        </authorList>
    </citation>
    <scope>NUCLEOTIDE SEQUENCE [LARGE SCALE GENOMIC DNA]</scope>
    <source>
        <strain evidence="7 8">S-15</strain>
    </source>
</reference>
<feature type="binding site" evidence="3">
    <location>
        <position position="93"/>
    </location>
    <ligand>
        <name>Cu cation</name>
        <dbReference type="ChEBI" id="CHEBI:23378"/>
    </ligand>
</feature>
<evidence type="ECO:0000313" key="7">
    <source>
        <dbReference type="EMBL" id="NBG65545.1"/>
    </source>
</evidence>
<comment type="similarity">
    <text evidence="1">Belongs to the SCO1/2 family.</text>
</comment>
<dbReference type="Gene3D" id="3.40.30.10">
    <property type="entry name" value="Glutaredoxin"/>
    <property type="match status" value="1"/>
</dbReference>
<keyword evidence="8" id="KW-1185">Reference proteome</keyword>
<dbReference type="RefSeq" id="WP_160632498.1">
    <property type="nucleotide sequence ID" value="NZ_WWNE01000005.1"/>
</dbReference>
<evidence type="ECO:0000256" key="2">
    <source>
        <dbReference type="ARBA" id="ARBA00023008"/>
    </source>
</evidence>
<organism evidence="7 8">
    <name type="scientific">Acidiluteibacter ferrifornacis</name>
    <dbReference type="NCBI Taxonomy" id="2692424"/>
    <lineage>
        <taxon>Bacteria</taxon>
        <taxon>Pseudomonadati</taxon>
        <taxon>Bacteroidota</taxon>
        <taxon>Flavobacteriia</taxon>
        <taxon>Flavobacteriales</taxon>
        <taxon>Cryomorphaceae</taxon>
        <taxon>Acidiluteibacter</taxon>
    </lineage>
</organism>
<keyword evidence="5" id="KW-0472">Membrane</keyword>
<dbReference type="GO" id="GO:0046872">
    <property type="term" value="F:metal ion binding"/>
    <property type="evidence" value="ECO:0007669"/>
    <property type="project" value="UniProtKB-KW"/>
</dbReference>
<name>A0A6N9NLV2_9FLAO</name>
<evidence type="ECO:0000256" key="4">
    <source>
        <dbReference type="PIRSR" id="PIRSR603782-2"/>
    </source>
</evidence>
<evidence type="ECO:0000256" key="3">
    <source>
        <dbReference type="PIRSR" id="PIRSR603782-1"/>
    </source>
</evidence>
<dbReference type="PANTHER" id="PTHR12151:SF25">
    <property type="entry name" value="LINALOOL DEHYDRATASE_ISOMERASE DOMAIN-CONTAINING PROTEIN"/>
    <property type="match status" value="1"/>
</dbReference>
<dbReference type="Pfam" id="PF02630">
    <property type="entry name" value="SCO1-SenC"/>
    <property type="match status" value="1"/>
</dbReference>
<dbReference type="EMBL" id="WWNE01000005">
    <property type="protein sequence ID" value="NBG65545.1"/>
    <property type="molecule type" value="Genomic_DNA"/>
</dbReference>
<keyword evidence="4" id="KW-1015">Disulfide bond</keyword>
<dbReference type="PANTHER" id="PTHR12151">
    <property type="entry name" value="ELECTRON TRANSPORT PROTIN SCO1/SENC FAMILY MEMBER"/>
    <property type="match status" value="1"/>
</dbReference>
<keyword evidence="5" id="KW-0812">Transmembrane</keyword>
<feature type="domain" description="Thioredoxin" evidence="6">
    <location>
        <begin position="51"/>
        <end position="215"/>
    </location>
</feature>
<keyword evidence="5" id="KW-1133">Transmembrane helix</keyword>
<accession>A0A6N9NLV2</accession>
<gene>
    <name evidence="7" type="ORF">GQN54_05420</name>
</gene>
<sequence>MGSKVGVIISGAIMLTGMVIAYFMLDKEQPLKIYSPKDLNPKLVDENQREIYKNHRIRNFKLVNQDGDTVSNSFLENKIYVADFFFTTCPTICPVMSNQLERVQEAFSGDTTFKIVSHTVQPEYDSAAILKEYATLHQADPQQWTFLTGDKAEIYSLARKSYFAVTTEGTGGMNDFIHTENFILVDQKKRIRGFYDGTSETDVNRLIADIKKLKNEK</sequence>